<keyword evidence="1" id="KW-1185">Reference proteome</keyword>
<reference evidence="2" key="2">
    <citation type="submission" date="2020-10" db="UniProtKB">
        <authorList>
            <consortium name="WormBaseParasite"/>
        </authorList>
    </citation>
    <scope>IDENTIFICATION</scope>
</reference>
<sequence length="78" mass="8750">MFASDKKRIDTTQWPRLFLTIGLILLVLSSAAHNCKPGPKIKSLKRHGCPAAAWTYGPSEFTFVSARKHSSILRRQVL</sequence>
<dbReference type="WBParaSite" id="Pan_g19817.t1">
    <property type="protein sequence ID" value="Pan_g19817.t1"/>
    <property type="gene ID" value="Pan_g19817"/>
</dbReference>
<accession>A0A7E4VG45</accession>
<protein>
    <submittedName>
        <fullName evidence="2">Secreted protein</fullName>
    </submittedName>
</protein>
<evidence type="ECO:0000313" key="1">
    <source>
        <dbReference type="Proteomes" id="UP000492821"/>
    </source>
</evidence>
<organism evidence="1 2">
    <name type="scientific">Panagrellus redivivus</name>
    <name type="common">Microworm</name>
    <dbReference type="NCBI Taxonomy" id="6233"/>
    <lineage>
        <taxon>Eukaryota</taxon>
        <taxon>Metazoa</taxon>
        <taxon>Ecdysozoa</taxon>
        <taxon>Nematoda</taxon>
        <taxon>Chromadorea</taxon>
        <taxon>Rhabditida</taxon>
        <taxon>Tylenchina</taxon>
        <taxon>Panagrolaimomorpha</taxon>
        <taxon>Panagrolaimoidea</taxon>
        <taxon>Panagrolaimidae</taxon>
        <taxon>Panagrellus</taxon>
    </lineage>
</organism>
<name>A0A7E4VG45_PANRE</name>
<dbReference type="AlphaFoldDB" id="A0A7E4VG45"/>
<proteinExistence type="predicted"/>
<reference evidence="1" key="1">
    <citation type="journal article" date="2013" name="Genetics">
        <title>The draft genome and transcriptome of Panagrellus redivivus are shaped by the harsh demands of a free-living lifestyle.</title>
        <authorList>
            <person name="Srinivasan J."/>
            <person name="Dillman A.R."/>
            <person name="Macchietto M.G."/>
            <person name="Heikkinen L."/>
            <person name="Lakso M."/>
            <person name="Fracchia K.M."/>
            <person name="Antoshechkin I."/>
            <person name="Mortazavi A."/>
            <person name="Wong G."/>
            <person name="Sternberg P.W."/>
        </authorList>
    </citation>
    <scope>NUCLEOTIDE SEQUENCE [LARGE SCALE GENOMIC DNA]</scope>
    <source>
        <strain evidence="1">MT8872</strain>
    </source>
</reference>
<dbReference type="Proteomes" id="UP000492821">
    <property type="component" value="Unassembled WGS sequence"/>
</dbReference>
<evidence type="ECO:0000313" key="2">
    <source>
        <dbReference type="WBParaSite" id="Pan_g19817.t1"/>
    </source>
</evidence>